<protein>
    <recommendedName>
        <fullName evidence="4">Bifunctional inhibitor/plant lipid transfer protein/seed storage helical domain-containing protein</fullName>
    </recommendedName>
</protein>
<accession>A0A4D6MJE8</accession>
<dbReference type="EMBL" id="CP039351">
    <property type="protein sequence ID" value="QCE01616.1"/>
    <property type="molecule type" value="Genomic_DNA"/>
</dbReference>
<evidence type="ECO:0000313" key="6">
    <source>
        <dbReference type="Proteomes" id="UP000501690"/>
    </source>
</evidence>
<evidence type="ECO:0000313" key="5">
    <source>
        <dbReference type="EMBL" id="QCE01616.1"/>
    </source>
</evidence>
<keyword evidence="6" id="KW-1185">Reference proteome</keyword>
<keyword evidence="2" id="KW-1015">Disulfide bond</keyword>
<name>A0A4D6MJE8_VIGUN</name>
<dbReference type="GO" id="GO:0006869">
    <property type="term" value="P:lipid transport"/>
    <property type="evidence" value="ECO:0007669"/>
    <property type="project" value="InterPro"/>
</dbReference>
<reference evidence="5 6" key="1">
    <citation type="submission" date="2019-04" db="EMBL/GenBank/DDBJ databases">
        <title>An improved genome assembly and genetic linkage map for asparagus bean, Vigna unguiculata ssp. sesquipedialis.</title>
        <authorList>
            <person name="Xia Q."/>
            <person name="Zhang R."/>
            <person name="Dong Y."/>
        </authorList>
    </citation>
    <scope>NUCLEOTIDE SEQUENCE [LARGE SCALE GENOMIC DNA]</scope>
    <source>
        <tissue evidence="5">Leaf</tissue>
    </source>
</reference>
<dbReference type="InterPro" id="IPR000528">
    <property type="entry name" value="Plant_nsLTP"/>
</dbReference>
<evidence type="ECO:0000256" key="1">
    <source>
        <dbReference type="ARBA" id="ARBA00009748"/>
    </source>
</evidence>
<feature type="domain" description="Bifunctional inhibitor/plant lipid transfer protein/seed storage helical" evidence="4">
    <location>
        <begin position="18"/>
        <end position="107"/>
    </location>
</feature>
<evidence type="ECO:0000259" key="4">
    <source>
        <dbReference type="Pfam" id="PF14368"/>
    </source>
</evidence>
<keyword evidence="3" id="KW-0732">Signal</keyword>
<evidence type="ECO:0000256" key="2">
    <source>
        <dbReference type="ARBA" id="ARBA00023157"/>
    </source>
</evidence>
<dbReference type="PANTHER" id="PTHR33076">
    <property type="entry name" value="NON-SPECIFIC LIPID-TRANSFER PROTEIN 2-RELATED"/>
    <property type="match status" value="1"/>
</dbReference>
<gene>
    <name evidence="5" type="ORF">DEO72_LG7g2915</name>
</gene>
<feature type="chain" id="PRO_5020023882" description="Bifunctional inhibitor/plant lipid transfer protein/seed storage helical domain-containing protein" evidence="3">
    <location>
        <begin position="21"/>
        <end position="111"/>
    </location>
</feature>
<dbReference type="Gene3D" id="1.10.110.10">
    <property type="entry name" value="Plant lipid-transfer and hydrophobic proteins"/>
    <property type="match status" value="1"/>
</dbReference>
<dbReference type="PRINTS" id="PR00382">
    <property type="entry name" value="LIPIDTRNSFER"/>
</dbReference>
<dbReference type="SUPFAM" id="SSF47699">
    <property type="entry name" value="Bifunctional inhibitor/lipid-transfer protein/seed storage 2S albumin"/>
    <property type="match status" value="1"/>
</dbReference>
<sequence>MKMKIVFVTFFTLLVVFAAAQESSNGLTCDQEKSLFAPCFDFLTKKTDAPATSCCQGLKQIISSASTKEEKQAACSCLKDAASKFLPNIDKDRANHICQTCKSSTDLGCQK</sequence>
<dbReference type="GO" id="GO:0008289">
    <property type="term" value="F:lipid binding"/>
    <property type="evidence" value="ECO:0007669"/>
    <property type="project" value="InterPro"/>
</dbReference>
<dbReference type="AlphaFoldDB" id="A0A4D6MJE8"/>
<organism evidence="5 6">
    <name type="scientific">Vigna unguiculata</name>
    <name type="common">Cowpea</name>
    <dbReference type="NCBI Taxonomy" id="3917"/>
    <lineage>
        <taxon>Eukaryota</taxon>
        <taxon>Viridiplantae</taxon>
        <taxon>Streptophyta</taxon>
        <taxon>Embryophyta</taxon>
        <taxon>Tracheophyta</taxon>
        <taxon>Spermatophyta</taxon>
        <taxon>Magnoliopsida</taxon>
        <taxon>eudicotyledons</taxon>
        <taxon>Gunneridae</taxon>
        <taxon>Pentapetalae</taxon>
        <taxon>rosids</taxon>
        <taxon>fabids</taxon>
        <taxon>Fabales</taxon>
        <taxon>Fabaceae</taxon>
        <taxon>Papilionoideae</taxon>
        <taxon>50 kb inversion clade</taxon>
        <taxon>NPAAA clade</taxon>
        <taxon>indigoferoid/millettioid clade</taxon>
        <taxon>Phaseoleae</taxon>
        <taxon>Vigna</taxon>
    </lineage>
</organism>
<feature type="signal peptide" evidence="3">
    <location>
        <begin position="1"/>
        <end position="20"/>
    </location>
</feature>
<dbReference type="Proteomes" id="UP000501690">
    <property type="component" value="Linkage Group LG7"/>
</dbReference>
<comment type="similarity">
    <text evidence="1">Belongs to the plant LTP family.</text>
</comment>
<dbReference type="Pfam" id="PF14368">
    <property type="entry name" value="LTP_2"/>
    <property type="match status" value="1"/>
</dbReference>
<dbReference type="InterPro" id="IPR016140">
    <property type="entry name" value="Bifunc_inhib/LTP/seed_store"/>
</dbReference>
<proteinExistence type="inferred from homology"/>
<evidence type="ECO:0000256" key="3">
    <source>
        <dbReference type="SAM" id="SignalP"/>
    </source>
</evidence>
<dbReference type="InterPro" id="IPR036312">
    <property type="entry name" value="Bifun_inhib/LTP/seed_sf"/>
</dbReference>